<dbReference type="WBParaSite" id="GPUH_0000462001-mRNA-1">
    <property type="protein sequence ID" value="GPUH_0000462001-mRNA-1"/>
    <property type="gene ID" value="GPUH_0000462001"/>
</dbReference>
<protein>
    <submittedName>
        <fullName evidence="1">BPTI/Kunitz inhibitor domain-containing protein</fullName>
    </submittedName>
</protein>
<accession>A0A183D7C2</accession>
<dbReference type="AlphaFoldDB" id="A0A183D7C2"/>
<organism evidence="1">
    <name type="scientific">Gongylonema pulchrum</name>
    <dbReference type="NCBI Taxonomy" id="637853"/>
    <lineage>
        <taxon>Eukaryota</taxon>
        <taxon>Metazoa</taxon>
        <taxon>Ecdysozoa</taxon>
        <taxon>Nematoda</taxon>
        <taxon>Chromadorea</taxon>
        <taxon>Rhabditida</taxon>
        <taxon>Spirurina</taxon>
        <taxon>Spiruromorpha</taxon>
        <taxon>Spiruroidea</taxon>
        <taxon>Gongylonematidae</taxon>
        <taxon>Gongylonema</taxon>
    </lineage>
</organism>
<reference evidence="1" key="1">
    <citation type="submission" date="2016-06" db="UniProtKB">
        <authorList>
            <consortium name="WormBaseParasite"/>
        </authorList>
    </citation>
    <scope>IDENTIFICATION</scope>
</reference>
<evidence type="ECO:0000313" key="1">
    <source>
        <dbReference type="WBParaSite" id="GPUH_0000462001-mRNA-1"/>
    </source>
</evidence>
<proteinExistence type="predicted"/>
<sequence>LYSGATSNPQNDSEFGTFRIYKKAQDLCEDRCAARREGAKRSSDKLLAFFVASFLSGCFHHENAPGKS</sequence>
<name>A0A183D7C2_9BILA</name>